<sequence length="98" mass="11063">MYKSRYLSSSQGIRNYLSSVRQINSDLDAIKIAFTERLSGRSPEQRGNGLKFVCESVKEKQWTLYFQSGKACCVIKERVVSFMETGDSVIGCLAILKL</sequence>
<name>A0AAE9MUW6_9SPIR</name>
<dbReference type="RefSeq" id="WP_255818923.1">
    <property type="nucleotide sequence ID" value="NZ_CP038804.1"/>
</dbReference>
<reference evidence="1" key="1">
    <citation type="submission" date="2019-04" db="EMBL/GenBank/DDBJ databases">
        <title>Whole genome sequencing of oral phylogroup 2 treponemes.</title>
        <authorList>
            <person name="Chan Y."/>
            <person name="Zeng H.H."/>
            <person name="Yu X.L."/>
            <person name="Leung W.K."/>
            <person name="Watt R.M."/>
        </authorList>
    </citation>
    <scope>NUCLEOTIDE SEQUENCE</scope>
    <source>
        <strain evidence="1">OMZ 835</strain>
    </source>
</reference>
<dbReference type="Proteomes" id="UP001058682">
    <property type="component" value="Chromosome"/>
</dbReference>
<dbReference type="EMBL" id="CP038804">
    <property type="protein sequence ID" value="UTY33207.1"/>
    <property type="molecule type" value="Genomic_DNA"/>
</dbReference>
<evidence type="ECO:0000313" key="2">
    <source>
        <dbReference type="Proteomes" id="UP001058682"/>
    </source>
</evidence>
<proteinExistence type="predicted"/>
<dbReference type="AlphaFoldDB" id="A0AAE9MUW6"/>
<organism evidence="1 2">
    <name type="scientific">Treponema putidum</name>
    <dbReference type="NCBI Taxonomy" id="221027"/>
    <lineage>
        <taxon>Bacteria</taxon>
        <taxon>Pseudomonadati</taxon>
        <taxon>Spirochaetota</taxon>
        <taxon>Spirochaetia</taxon>
        <taxon>Spirochaetales</taxon>
        <taxon>Treponemataceae</taxon>
        <taxon>Treponema</taxon>
    </lineage>
</organism>
<protein>
    <submittedName>
        <fullName evidence="1">Uncharacterized protein</fullName>
    </submittedName>
</protein>
<evidence type="ECO:0000313" key="1">
    <source>
        <dbReference type="EMBL" id="UTY33207.1"/>
    </source>
</evidence>
<accession>A0AAE9MUW6</accession>
<gene>
    <name evidence="1" type="ORF">E4N74_03665</name>
</gene>